<reference evidence="3 4" key="1">
    <citation type="submission" date="2015-02" db="EMBL/GenBank/DDBJ databases">
        <title>Genome Sequence of Jannaschia aquimarina DSM28248, a member of the Roseobacter clade.</title>
        <authorList>
            <person name="Voget S."/>
            <person name="Daniel R."/>
        </authorList>
    </citation>
    <scope>NUCLEOTIDE SEQUENCE [LARGE SCALE GENOMIC DNA]</scope>
    <source>
        <strain evidence="3 4">GSW-M26</strain>
    </source>
</reference>
<accession>A0A0D1EI66</accession>
<dbReference type="STRING" id="935700.jaqu_16910"/>
<feature type="domain" description="Polyvalent protein metallopeptidase" evidence="2">
    <location>
        <begin position="157"/>
        <end position="280"/>
    </location>
</feature>
<evidence type="ECO:0000313" key="3">
    <source>
        <dbReference type="EMBL" id="KIT16596.1"/>
    </source>
</evidence>
<organism evidence="3 4">
    <name type="scientific">Jannaschia aquimarina</name>
    <dbReference type="NCBI Taxonomy" id="935700"/>
    <lineage>
        <taxon>Bacteria</taxon>
        <taxon>Pseudomonadati</taxon>
        <taxon>Pseudomonadota</taxon>
        <taxon>Alphaproteobacteria</taxon>
        <taxon>Rhodobacterales</taxon>
        <taxon>Roseobacteraceae</taxon>
        <taxon>Jannaschia</taxon>
    </lineage>
</organism>
<dbReference type="EMBL" id="JYFE01000031">
    <property type="protein sequence ID" value="KIT16596.1"/>
    <property type="molecule type" value="Genomic_DNA"/>
</dbReference>
<keyword evidence="3" id="KW-0808">Transferase</keyword>
<protein>
    <submittedName>
        <fullName evidence="3">TraC_1 protein</fullName>
        <ecNumber evidence="3">2.7.7.-</ecNumber>
    </submittedName>
</protein>
<proteinExistence type="predicted"/>
<gene>
    <name evidence="3" type="primary">traC_1</name>
    <name evidence="3" type="ORF">jaqu_16910</name>
</gene>
<dbReference type="Pfam" id="PF18818">
    <property type="entry name" value="MPTase-PolyVal"/>
    <property type="match status" value="1"/>
</dbReference>
<dbReference type="PATRIC" id="fig|935700.4.peg.1754"/>
<dbReference type="InterPro" id="IPR017113">
    <property type="entry name" value="Antirestriction_ArdC"/>
</dbReference>
<dbReference type="AlphaFoldDB" id="A0A0D1EI66"/>
<comment type="caution">
    <text evidence="3">The sequence shown here is derived from an EMBL/GenBank/DDBJ whole genome shotgun (WGS) entry which is preliminary data.</text>
</comment>
<evidence type="ECO:0000259" key="1">
    <source>
        <dbReference type="Pfam" id="PF08401"/>
    </source>
</evidence>
<dbReference type="GO" id="GO:0003697">
    <property type="term" value="F:single-stranded DNA binding"/>
    <property type="evidence" value="ECO:0007669"/>
    <property type="project" value="InterPro"/>
</dbReference>
<feature type="domain" description="N-terminal" evidence="1">
    <location>
        <begin position="7"/>
        <end position="128"/>
    </location>
</feature>
<name>A0A0D1EI66_9RHOB</name>
<dbReference type="InterPro" id="IPR041459">
    <property type="entry name" value="MPTase-PolyVal"/>
</dbReference>
<dbReference type="Proteomes" id="UP000032232">
    <property type="component" value="Unassembled WGS sequence"/>
</dbReference>
<dbReference type="PIRSF" id="PIRSF037112">
    <property type="entry name" value="Antirestriction_ArdC"/>
    <property type="match status" value="1"/>
</dbReference>
<dbReference type="OrthoDB" id="9792687at2"/>
<dbReference type="EC" id="2.7.7.-" evidence="3"/>
<evidence type="ECO:0000313" key="4">
    <source>
        <dbReference type="Proteomes" id="UP000032232"/>
    </source>
</evidence>
<keyword evidence="3" id="KW-0548">Nucleotidyltransferase</keyword>
<sequence length="307" mass="34131">MARERFDIRQHITDRIIAQFEAGAPPWRQPWTGTRAVAGFPLRHTGEGYKGINILILWATADAKGYASDRWMTFNQARQLGGAFRKGERAAKSVFYESIEPVGDAPEQDTADAGNARRVHFAKVYNVFNADQIEGLPDEYYIRPDPPRDLGTQAEPKLDAWFAATGARIDTSDEPRAYYRPCEDRIHMPPIGTFHDAAGYYGTLAHEIIHWTGAGHRLDRITRFEDRRAYAFEELVAEIGACFLGLHLGIAPRFGQSAAYIEGWIAAMKADRDVIFRAAAEAQKAVDYLDPLRSSGTPATEAVGSAA</sequence>
<evidence type="ECO:0000259" key="2">
    <source>
        <dbReference type="Pfam" id="PF18818"/>
    </source>
</evidence>
<dbReference type="RefSeq" id="WP_043918519.1">
    <property type="nucleotide sequence ID" value="NZ_JYFE01000031.1"/>
</dbReference>
<dbReference type="Pfam" id="PF08401">
    <property type="entry name" value="ArdcN"/>
    <property type="match status" value="1"/>
</dbReference>
<dbReference type="GO" id="GO:0016779">
    <property type="term" value="F:nucleotidyltransferase activity"/>
    <property type="evidence" value="ECO:0007669"/>
    <property type="project" value="UniProtKB-KW"/>
</dbReference>
<dbReference type="InterPro" id="IPR013610">
    <property type="entry name" value="ArdC_N"/>
</dbReference>
<keyword evidence="4" id="KW-1185">Reference proteome</keyword>